<keyword evidence="12" id="KW-0175">Coiled coil</keyword>
<evidence type="ECO:0000256" key="1">
    <source>
        <dbReference type="ARBA" id="ARBA00004163"/>
    </source>
</evidence>
<dbReference type="CDD" id="cd15860">
    <property type="entry name" value="SNARE_USE1"/>
    <property type="match status" value="1"/>
</dbReference>
<name>F7AP11_CIOIN</name>
<evidence type="ECO:0000256" key="6">
    <source>
        <dbReference type="ARBA" id="ARBA00022824"/>
    </source>
</evidence>
<protein>
    <recommendedName>
        <fullName evidence="3">Vesicle transport protein USE1</fullName>
    </recommendedName>
    <alternativeName>
        <fullName evidence="11">USE1-like protein</fullName>
    </alternativeName>
</protein>
<evidence type="ECO:0000256" key="2">
    <source>
        <dbReference type="ARBA" id="ARBA00007891"/>
    </source>
</evidence>
<evidence type="ECO:0000313" key="15">
    <source>
        <dbReference type="Proteomes" id="UP000008144"/>
    </source>
</evidence>
<dbReference type="EMBL" id="EAAA01001384">
    <property type="status" value="NOT_ANNOTATED_CDS"/>
    <property type="molecule type" value="Genomic_DNA"/>
</dbReference>
<evidence type="ECO:0000256" key="7">
    <source>
        <dbReference type="ARBA" id="ARBA00022892"/>
    </source>
</evidence>
<keyword evidence="8" id="KW-0653">Protein transport</keyword>
<evidence type="ECO:0000256" key="10">
    <source>
        <dbReference type="ARBA" id="ARBA00023136"/>
    </source>
</evidence>
<evidence type="ECO:0000256" key="11">
    <source>
        <dbReference type="ARBA" id="ARBA00032711"/>
    </source>
</evidence>
<evidence type="ECO:0000256" key="9">
    <source>
        <dbReference type="ARBA" id="ARBA00022989"/>
    </source>
</evidence>
<keyword evidence="15" id="KW-1185">Reference proteome</keyword>
<keyword evidence="10 13" id="KW-0472">Membrane</keyword>
<dbReference type="GO" id="GO:0006890">
    <property type="term" value="P:retrograde vesicle-mediated transport, Golgi to endoplasmic reticulum"/>
    <property type="evidence" value="ECO:0000318"/>
    <property type="project" value="GO_Central"/>
</dbReference>
<dbReference type="AlphaFoldDB" id="F7AP11"/>
<dbReference type="Pfam" id="PF09753">
    <property type="entry name" value="Use1"/>
    <property type="match status" value="1"/>
</dbReference>
<dbReference type="GO" id="GO:0005783">
    <property type="term" value="C:endoplasmic reticulum"/>
    <property type="evidence" value="ECO:0000318"/>
    <property type="project" value="GO_Central"/>
</dbReference>
<dbReference type="InterPro" id="IPR019150">
    <property type="entry name" value="Vesicle_transport_protein_Use1"/>
</dbReference>
<sequence>ALRSKTEINLIRLLARCEVKAAENVKGDWRLEQYVECLETYLEDLQKETQRKPSEETLKEYSKKIAFLKDFLSTKTLSTAAEKAFANQMLIPSDKQTIPSLVASPTGKQIKQNAAIQYRSQMKKELFSKSDDSTNSDQNNLRKRNILVLQFPKRIRNVDEELEHHEQVHENIAEEIISLTRNLRHNITVSGNIIREDTKVMQQSAKNADSNISQLQHESSRLEAHLRKGTNWWLWISLAIVCATFFTMIVFIRFFPKPR</sequence>
<evidence type="ECO:0000256" key="8">
    <source>
        <dbReference type="ARBA" id="ARBA00022927"/>
    </source>
</evidence>
<evidence type="ECO:0000256" key="13">
    <source>
        <dbReference type="SAM" id="Phobius"/>
    </source>
</evidence>
<reference evidence="15" key="1">
    <citation type="journal article" date="2002" name="Science">
        <title>The draft genome of Ciona intestinalis: insights into chordate and vertebrate origins.</title>
        <authorList>
            <person name="Dehal P."/>
            <person name="Satou Y."/>
            <person name="Campbell R.K."/>
            <person name="Chapman J."/>
            <person name="Degnan B."/>
            <person name="De Tomaso A."/>
            <person name="Davidson B."/>
            <person name="Di Gregorio A."/>
            <person name="Gelpke M."/>
            <person name="Goodstein D.M."/>
            <person name="Harafuji N."/>
            <person name="Hastings K.E."/>
            <person name="Ho I."/>
            <person name="Hotta K."/>
            <person name="Huang W."/>
            <person name="Kawashima T."/>
            <person name="Lemaire P."/>
            <person name="Martinez D."/>
            <person name="Meinertzhagen I.A."/>
            <person name="Necula S."/>
            <person name="Nonaka M."/>
            <person name="Putnam N."/>
            <person name="Rash S."/>
            <person name="Saiga H."/>
            <person name="Satake M."/>
            <person name="Terry A."/>
            <person name="Yamada L."/>
            <person name="Wang H.G."/>
            <person name="Awazu S."/>
            <person name="Azumi K."/>
            <person name="Boore J."/>
            <person name="Branno M."/>
            <person name="Chin-Bow S."/>
            <person name="DeSantis R."/>
            <person name="Doyle S."/>
            <person name="Francino P."/>
            <person name="Keys D.N."/>
            <person name="Haga S."/>
            <person name="Hayashi H."/>
            <person name="Hino K."/>
            <person name="Imai K.S."/>
            <person name="Inaba K."/>
            <person name="Kano S."/>
            <person name="Kobayashi K."/>
            <person name="Kobayashi M."/>
            <person name="Lee B.I."/>
            <person name="Makabe K.W."/>
            <person name="Manohar C."/>
            <person name="Matassi G."/>
            <person name="Medina M."/>
            <person name="Mochizuki Y."/>
            <person name="Mount S."/>
            <person name="Morishita T."/>
            <person name="Miura S."/>
            <person name="Nakayama A."/>
            <person name="Nishizaka S."/>
            <person name="Nomoto H."/>
            <person name="Ohta F."/>
            <person name="Oishi K."/>
            <person name="Rigoutsos I."/>
            <person name="Sano M."/>
            <person name="Sasaki A."/>
            <person name="Sasakura Y."/>
            <person name="Shoguchi E."/>
            <person name="Shin-i T."/>
            <person name="Spagnuolo A."/>
            <person name="Stainier D."/>
            <person name="Suzuki M.M."/>
            <person name="Tassy O."/>
            <person name="Takatori N."/>
            <person name="Tokuoka M."/>
            <person name="Yagi K."/>
            <person name="Yoshizaki F."/>
            <person name="Wada S."/>
            <person name="Zhang C."/>
            <person name="Hyatt P.D."/>
            <person name="Larimer F."/>
            <person name="Detter C."/>
            <person name="Doggett N."/>
            <person name="Glavina T."/>
            <person name="Hawkins T."/>
            <person name="Richardson P."/>
            <person name="Lucas S."/>
            <person name="Kohara Y."/>
            <person name="Levine M."/>
            <person name="Satoh N."/>
            <person name="Rokhsar D.S."/>
        </authorList>
    </citation>
    <scope>NUCLEOTIDE SEQUENCE [LARGE SCALE GENOMIC DNA]</scope>
</reference>
<reference evidence="14" key="2">
    <citation type="journal article" date="2008" name="Genome Biol.">
        <title>Improved genome assembly and evidence-based global gene model set for the chordate Ciona intestinalis: new insight into intron and operon populations.</title>
        <authorList>
            <person name="Satou Y."/>
            <person name="Mineta K."/>
            <person name="Ogasawara M."/>
            <person name="Sasakura Y."/>
            <person name="Shoguchi E."/>
            <person name="Ueno K."/>
            <person name="Yamada L."/>
            <person name="Matsumoto J."/>
            <person name="Wasserscheid J."/>
            <person name="Dewar K."/>
            <person name="Wiley G.B."/>
            <person name="Macmil S.L."/>
            <person name="Roe B.A."/>
            <person name="Zeller R.W."/>
            <person name="Hastings K.E."/>
            <person name="Lemaire P."/>
            <person name="Lindquist E."/>
            <person name="Endo T."/>
            <person name="Hotta K."/>
            <person name="Inaba K."/>
        </authorList>
    </citation>
    <scope>NUCLEOTIDE SEQUENCE [LARGE SCALE GENOMIC DNA]</scope>
    <source>
        <strain evidence="14">wild type</strain>
    </source>
</reference>
<dbReference type="InParanoid" id="F7AP11"/>
<dbReference type="Proteomes" id="UP000008144">
    <property type="component" value="Chromosome 2"/>
</dbReference>
<evidence type="ECO:0000256" key="4">
    <source>
        <dbReference type="ARBA" id="ARBA00022448"/>
    </source>
</evidence>
<evidence type="ECO:0000256" key="3">
    <source>
        <dbReference type="ARBA" id="ARBA00015843"/>
    </source>
</evidence>
<keyword evidence="6" id="KW-0256">Endoplasmic reticulum</keyword>
<dbReference type="GO" id="GO:0031201">
    <property type="term" value="C:SNARE complex"/>
    <property type="evidence" value="ECO:0000318"/>
    <property type="project" value="GO_Central"/>
</dbReference>
<comment type="subcellular location">
    <subcellularLocation>
        <location evidence="1">Endoplasmic reticulum membrane</location>
        <topology evidence="1">Single-pass type IV membrane protein</topology>
    </subcellularLocation>
</comment>
<evidence type="ECO:0000313" key="14">
    <source>
        <dbReference type="Ensembl" id="ENSCINP00000015282.3"/>
    </source>
</evidence>
<comment type="similarity">
    <text evidence="2">Belongs to the USE1 family.</text>
</comment>
<feature type="coiled-coil region" evidence="12">
    <location>
        <begin position="155"/>
        <end position="225"/>
    </location>
</feature>
<dbReference type="STRING" id="7719.ENSCINP00000015282"/>
<keyword evidence="7" id="KW-0931">ER-Golgi transport</keyword>
<keyword evidence="4" id="KW-0813">Transport</keyword>
<dbReference type="GeneTree" id="ENSGT00390000014361"/>
<feature type="transmembrane region" description="Helical" evidence="13">
    <location>
        <begin position="232"/>
        <end position="255"/>
    </location>
</feature>
<organism evidence="14 15">
    <name type="scientific">Ciona intestinalis</name>
    <name type="common">Transparent sea squirt</name>
    <name type="synonym">Ascidia intestinalis</name>
    <dbReference type="NCBI Taxonomy" id="7719"/>
    <lineage>
        <taxon>Eukaryota</taxon>
        <taxon>Metazoa</taxon>
        <taxon>Chordata</taxon>
        <taxon>Tunicata</taxon>
        <taxon>Ascidiacea</taxon>
        <taxon>Phlebobranchia</taxon>
        <taxon>Cionidae</taxon>
        <taxon>Ciona</taxon>
    </lineage>
</organism>
<keyword evidence="5 13" id="KW-0812">Transmembrane</keyword>
<dbReference type="GO" id="GO:0015031">
    <property type="term" value="P:protein transport"/>
    <property type="evidence" value="ECO:0007669"/>
    <property type="project" value="UniProtKB-KW"/>
</dbReference>
<dbReference type="OMA" id="KYYTNAQ"/>
<keyword evidence="9 13" id="KW-1133">Transmembrane helix</keyword>
<dbReference type="FunCoup" id="F7AP11">
    <property type="interactions" value="536"/>
</dbReference>
<accession>F7AP11</accession>
<dbReference type="HOGENOM" id="CLU_087320_0_0_1"/>
<dbReference type="GO" id="GO:0005789">
    <property type="term" value="C:endoplasmic reticulum membrane"/>
    <property type="evidence" value="ECO:0007669"/>
    <property type="project" value="UniProtKB-SubCell"/>
</dbReference>
<dbReference type="Ensembl" id="ENSCINT00000015282.3">
    <property type="protein sequence ID" value="ENSCINP00000015282.3"/>
    <property type="gene ID" value="ENSCING00000011584.2"/>
</dbReference>
<proteinExistence type="inferred from homology"/>
<reference evidence="14" key="4">
    <citation type="submission" date="2025-09" db="UniProtKB">
        <authorList>
            <consortium name="Ensembl"/>
        </authorList>
    </citation>
    <scope>IDENTIFICATION</scope>
</reference>
<reference evidence="14" key="3">
    <citation type="submission" date="2025-08" db="UniProtKB">
        <authorList>
            <consortium name="Ensembl"/>
        </authorList>
    </citation>
    <scope>IDENTIFICATION</scope>
</reference>
<dbReference type="PANTHER" id="PTHR13050:SF7">
    <property type="entry name" value="VESICLE TRANSPORT PROTEIN USE1"/>
    <property type="match status" value="1"/>
</dbReference>
<dbReference type="GO" id="GO:0005484">
    <property type="term" value="F:SNAP receptor activity"/>
    <property type="evidence" value="ECO:0000318"/>
    <property type="project" value="GO_Central"/>
</dbReference>
<evidence type="ECO:0000256" key="5">
    <source>
        <dbReference type="ARBA" id="ARBA00022692"/>
    </source>
</evidence>
<evidence type="ECO:0000256" key="12">
    <source>
        <dbReference type="SAM" id="Coils"/>
    </source>
</evidence>
<dbReference type="PANTHER" id="PTHR13050">
    <property type="entry name" value="USE1-LIKE PROTEIN"/>
    <property type="match status" value="1"/>
</dbReference>